<name>A0A934Q2G4_9BURK</name>
<evidence type="ECO:0000313" key="2">
    <source>
        <dbReference type="Proteomes" id="UP000617041"/>
    </source>
</evidence>
<dbReference type="AlphaFoldDB" id="A0A934Q2G4"/>
<comment type="caution">
    <text evidence="1">The sequence shown here is derived from an EMBL/GenBank/DDBJ whole genome shotgun (WGS) entry which is preliminary data.</text>
</comment>
<dbReference type="SUPFAM" id="SSF46785">
    <property type="entry name" value="Winged helix' DNA-binding domain"/>
    <property type="match status" value="1"/>
</dbReference>
<dbReference type="RefSeq" id="WP_200788859.1">
    <property type="nucleotide sequence ID" value="NZ_JAEDAO010000001.1"/>
</dbReference>
<accession>A0A934Q2G4</accession>
<dbReference type="InterPro" id="IPR036390">
    <property type="entry name" value="WH_DNA-bd_sf"/>
</dbReference>
<protein>
    <submittedName>
        <fullName evidence="1">AsnC family transcriptional regulator</fullName>
    </submittedName>
</protein>
<organism evidence="1 2">
    <name type="scientific">Ramlibacter algicola</name>
    <dbReference type="NCBI Taxonomy" id="2795217"/>
    <lineage>
        <taxon>Bacteria</taxon>
        <taxon>Pseudomonadati</taxon>
        <taxon>Pseudomonadota</taxon>
        <taxon>Betaproteobacteria</taxon>
        <taxon>Burkholderiales</taxon>
        <taxon>Comamonadaceae</taxon>
        <taxon>Ramlibacter</taxon>
    </lineage>
</organism>
<evidence type="ECO:0000313" key="1">
    <source>
        <dbReference type="EMBL" id="MBK0393898.1"/>
    </source>
</evidence>
<dbReference type="EMBL" id="JAEDAO010000001">
    <property type="protein sequence ID" value="MBK0393898.1"/>
    <property type="molecule type" value="Genomic_DNA"/>
</dbReference>
<keyword evidence="2" id="KW-1185">Reference proteome</keyword>
<dbReference type="InterPro" id="IPR036388">
    <property type="entry name" value="WH-like_DNA-bd_sf"/>
</dbReference>
<dbReference type="Gene3D" id="1.10.10.10">
    <property type="entry name" value="Winged helix-like DNA-binding domain superfamily/Winged helix DNA-binding domain"/>
    <property type="match status" value="1"/>
</dbReference>
<reference evidence="1" key="1">
    <citation type="submission" date="2020-12" db="EMBL/GenBank/DDBJ databases">
        <title>Ramlibacter sp. nov., isolated from a freshwater alga, Cryptomonas.</title>
        <authorList>
            <person name="Kim H.M."/>
            <person name="Jeon C.O."/>
        </authorList>
    </citation>
    <scope>NUCLEOTIDE SEQUENCE</scope>
    <source>
        <strain evidence="1">CrO1</strain>
    </source>
</reference>
<sequence length="138" mass="14670">MSALAFCLGLHRAGASLQRKLDEDLGFFHGIGWDDFVLMSLLDTCRDGVPLAQLAQSLRISPSAALRRLPPLEKTGLVARERSGGLRAVLRPGGARLVREARETAAAICEQALRGDTALPTAAGLLERLATSPALRTA</sequence>
<dbReference type="Proteomes" id="UP000617041">
    <property type="component" value="Unassembled WGS sequence"/>
</dbReference>
<proteinExistence type="predicted"/>
<gene>
    <name evidence="1" type="ORF">I8E28_14960</name>
</gene>